<sequence length="221" mass="24116">MSDYTTPHRDSAAVVTVDAQRDYVEQDSPVKSAGCSSVVEPLGRLVQGMRERGAPVFHLVRFYWPDGSNVDLCRRQAVEEGMRVLMPGSQGAELVSGIAPDNAPRLDPHLLIEGQAQELGPRDRAIYKPRWGGFYGTCLDAELRRAGIDTLIIAGWNFATSGRATLLEASERDYRIVLVPDACASVTDEAQLELGRVGVHLKPVEQCLNWADGGRRENGGA</sequence>
<feature type="domain" description="Isochorismatase-like" evidence="2">
    <location>
        <begin position="118"/>
        <end position="191"/>
    </location>
</feature>
<dbReference type="CDD" id="cd00431">
    <property type="entry name" value="cysteine_hydrolases"/>
    <property type="match status" value="1"/>
</dbReference>
<dbReference type="InterPro" id="IPR000868">
    <property type="entry name" value="Isochorismatase-like_dom"/>
</dbReference>
<name>A0A1G7UMH2_9PROT</name>
<evidence type="ECO:0000313" key="4">
    <source>
        <dbReference type="Proteomes" id="UP000199415"/>
    </source>
</evidence>
<evidence type="ECO:0000313" key="3">
    <source>
        <dbReference type="EMBL" id="SDG48558.1"/>
    </source>
</evidence>
<dbReference type="GO" id="GO:0016787">
    <property type="term" value="F:hydrolase activity"/>
    <property type="evidence" value="ECO:0007669"/>
    <property type="project" value="UniProtKB-KW"/>
</dbReference>
<dbReference type="SUPFAM" id="SSF52499">
    <property type="entry name" value="Isochorismatase-like hydrolases"/>
    <property type="match status" value="1"/>
</dbReference>
<organism evidence="3 4">
    <name type="scientific">Limimonas halophila</name>
    <dbReference type="NCBI Taxonomy" id="1082479"/>
    <lineage>
        <taxon>Bacteria</taxon>
        <taxon>Pseudomonadati</taxon>
        <taxon>Pseudomonadota</taxon>
        <taxon>Alphaproteobacteria</taxon>
        <taxon>Rhodospirillales</taxon>
        <taxon>Rhodovibrionaceae</taxon>
        <taxon>Limimonas</taxon>
    </lineage>
</organism>
<dbReference type="InterPro" id="IPR036380">
    <property type="entry name" value="Isochorismatase-like_sf"/>
</dbReference>
<evidence type="ECO:0000259" key="2">
    <source>
        <dbReference type="Pfam" id="PF00857"/>
    </source>
</evidence>
<dbReference type="AlphaFoldDB" id="A0A1G7UMH2"/>
<protein>
    <submittedName>
        <fullName evidence="3">Nicotinamidase-related amidase</fullName>
    </submittedName>
</protein>
<dbReference type="Gene3D" id="3.40.50.850">
    <property type="entry name" value="Isochorismatase-like"/>
    <property type="match status" value="1"/>
</dbReference>
<dbReference type="InterPro" id="IPR050272">
    <property type="entry name" value="Isochorismatase-like_hydrls"/>
</dbReference>
<accession>A0A1G7UMH2</accession>
<dbReference type="PANTHER" id="PTHR43540:SF1">
    <property type="entry name" value="ISOCHORISMATASE HYDROLASE"/>
    <property type="match status" value="1"/>
</dbReference>
<evidence type="ECO:0000256" key="1">
    <source>
        <dbReference type="ARBA" id="ARBA00022801"/>
    </source>
</evidence>
<dbReference type="EMBL" id="FNCE01000015">
    <property type="protein sequence ID" value="SDG48558.1"/>
    <property type="molecule type" value="Genomic_DNA"/>
</dbReference>
<dbReference type="OrthoDB" id="8477867at2"/>
<dbReference type="Pfam" id="PF00857">
    <property type="entry name" value="Isochorismatase"/>
    <property type="match status" value="1"/>
</dbReference>
<keyword evidence="1" id="KW-0378">Hydrolase</keyword>
<proteinExistence type="predicted"/>
<keyword evidence="4" id="KW-1185">Reference proteome</keyword>
<dbReference type="RefSeq" id="WP_090021977.1">
    <property type="nucleotide sequence ID" value="NZ_FNCE01000015.1"/>
</dbReference>
<dbReference type="PANTHER" id="PTHR43540">
    <property type="entry name" value="PEROXYUREIDOACRYLATE/UREIDOACRYLATE AMIDOHYDROLASE-RELATED"/>
    <property type="match status" value="1"/>
</dbReference>
<dbReference type="Proteomes" id="UP000199415">
    <property type="component" value="Unassembled WGS sequence"/>
</dbReference>
<reference evidence="3 4" key="1">
    <citation type="submission" date="2016-10" db="EMBL/GenBank/DDBJ databases">
        <authorList>
            <person name="de Groot N.N."/>
        </authorList>
    </citation>
    <scope>NUCLEOTIDE SEQUENCE [LARGE SCALE GENOMIC DNA]</scope>
    <source>
        <strain evidence="3 4">DSM 25584</strain>
    </source>
</reference>
<dbReference type="STRING" id="1082479.SAMN05216241_11530"/>
<gene>
    <name evidence="3" type="ORF">SAMN05216241_11530</name>
</gene>